<dbReference type="PROSITE" id="PS50894">
    <property type="entry name" value="HPT"/>
    <property type="match status" value="1"/>
</dbReference>
<comment type="caution">
    <text evidence="4">The sequence shown here is derived from an EMBL/GenBank/DDBJ whole genome shotgun (WGS) entry which is preliminary data.</text>
</comment>
<dbReference type="EMBL" id="DRMS01000350">
    <property type="protein sequence ID" value="HFC93017.1"/>
    <property type="molecule type" value="Genomic_DNA"/>
</dbReference>
<accession>A0A7V2T1R0</accession>
<evidence type="ECO:0000259" key="3">
    <source>
        <dbReference type="PROSITE" id="PS50894"/>
    </source>
</evidence>
<feature type="modified residue" description="Phosphohistidine" evidence="2">
    <location>
        <position position="91"/>
    </location>
</feature>
<dbReference type="GO" id="GO:0004672">
    <property type="term" value="F:protein kinase activity"/>
    <property type="evidence" value="ECO:0007669"/>
    <property type="project" value="UniProtKB-ARBA"/>
</dbReference>
<sequence>MPNFYTKKAKVEGINIVGNKPKIVNKSRHISANPQKYLMQAHAHLKRELGMNDVQITAILKTLSLPLKATLHSVDEAYQQQNLKAIAETAHSLKGALLNLGLNELAVLAKTIEKSAAMGEKIIHKKRLAYLHDALHLLR</sequence>
<feature type="domain" description="HPt" evidence="3">
    <location>
        <begin position="52"/>
        <end position="139"/>
    </location>
</feature>
<proteinExistence type="predicted"/>
<keyword evidence="1" id="KW-0902">Two-component regulatory system</keyword>
<reference evidence="4" key="1">
    <citation type="journal article" date="2020" name="mSystems">
        <title>Genome- and Community-Level Interaction Insights into Carbon Utilization and Element Cycling Functions of Hydrothermarchaeota in Hydrothermal Sediment.</title>
        <authorList>
            <person name="Zhou Z."/>
            <person name="Liu Y."/>
            <person name="Xu W."/>
            <person name="Pan J."/>
            <person name="Luo Z.H."/>
            <person name="Li M."/>
        </authorList>
    </citation>
    <scope>NUCLEOTIDE SEQUENCE [LARGE SCALE GENOMIC DNA]</scope>
    <source>
        <strain evidence="4">HyVt-493</strain>
    </source>
</reference>
<dbReference type="InterPro" id="IPR008207">
    <property type="entry name" value="Sig_transdc_His_kin_Hpt_dom"/>
</dbReference>
<dbReference type="Gene3D" id="1.20.120.160">
    <property type="entry name" value="HPT domain"/>
    <property type="match status" value="1"/>
</dbReference>
<dbReference type="SUPFAM" id="SSF47226">
    <property type="entry name" value="Histidine-containing phosphotransfer domain, HPT domain"/>
    <property type="match status" value="1"/>
</dbReference>
<evidence type="ECO:0000256" key="1">
    <source>
        <dbReference type="ARBA" id="ARBA00023012"/>
    </source>
</evidence>
<evidence type="ECO:0000256" key="2">
    <source>
        <dbReference type="PROSITE-ProRule" id="PRU00110"/>
    </source>
</evidence>
<name>A0A7V2T1R0_LEUMU</name>
<evidence type="ECO:0000313" key="4">
    <source>
        <dbReference type="EMBL" id="HFC93017.1"/>
    </source>
</evidence>
<dbReference type="Pfam" id="PF01627">
    <property type="entry name" value="Hpt"/>
    <property type="match status" value="1"/>
</dbReference>
<dbReference type="GO" id="GO:0000160">
    <property type="term" value="P:phosphorelay signal transduction system"/>
    <property type="evidence" value="ECO:0007669"/>
    <property type="project" value="UniProtKB-KW"/>
</dbReference>
<dbReference type="InterPro" id="IPR036641">
    <property type="entry name" value="HPT_dom_sf"/>
</dbReference>
<dbReference type="AlphaFoldDB" id="A0A7V2T1R0"/>
<dbReference type="Proteomes" id="UP000885750">
    <property type="component" value="Unassembled WGS sequence"/>
</dbReference>
<organism evidence="4">
    <name type="scientific">Leucothrix mucor</name>
    <dbReference type="NCBI Taxonomy" id="45248"/>
    <lineage>
        <taxon>Bacteria</taxon>
        <taxon>Pseudomonadati</taxon>
        <taxon>Pseudomonadota</taxon>
        <taxon>Gammaproteobacteria</taxon>
        <taxon>Thiotrichales</taxon>
        <taxon>Thiotrichaceae</taxon>
        <taxon>Leucothrix</taxon>
    </lineage>
</organism>
<keyword evidence="2" id="KW-0597">Phosphoprotein</keyword>
<protein>
    <submittedName>
        <fullName evidence="4">Hpt domain-containing protein</fullName>
    </submittedName>
</protein>
<gene>
    <name evidence="4" type="ORF">ENJ51_09415</name>
</gene>